<organism evidence="3 4">
    <name type="scientific">Flavobacterium pallidum</name>
    <dbReference type="NCBI Taxonomy" id="2172098"/>
    <lineage>
        <taxon>Bacteria</taxon>
        <taxon>Pseudomonadati</taxon>
        <taxon>Bacteroidota</taxon>
        <taxon>Flavobacteriia</taxon>
        <taxon>Flavobacteriales</taxon>
        <taxon>Flavobacteriaceae</taxon>
        <taxon>Flavobacterium</taxon>
    </lineage>
</organism>
<evidence type="ECO:0000259" key="2">
    <source>
        <dbReference type="PROSITE" id="PS50110"/>
    </source>
</evidence>
<reference evidence="3 4" key="1">
    <citation type="submission" date="2018-05" db="EMBL/GenBank/DDBJ databases">
        <title>Genome sequencing of Flavobacterium sp. HYN0049.</title>
        <authorList>
            <person name="Yi H."/>
            <person name="Baek C."/>
        </authorList>
    </citation>
    <scope>NUCLEOTIDE SEQUENCE [LARGE SCALE GENOMIC DNA]</scope>
    <source>
        <strain evidence="3 4">HYN0049</strain>
    </source>
</reference>
<evidence type="ECO:0000313" key="3">
    <source>
        <dbReference type="EMBL" id="AWI24931.1"/>
    </source>
</evidence>
<dbReference type="InterPro" id="IPR011006">
    <property type="entry name" value="CheY-like_superfamily"/>
</dbReference>
<dbReference type="Proteomes" id="UP000244937">
    <property type="component" value="Chromosome"/>
</dbReference>
<dbReference type="OrthoDB" id="651456at2"/>
<dbReference type="PROSITE" id="PS50110">
    <property type="entry name" value="RESPONSE_REGULATORY"/>
    <property type="match status" value="1"/>
</dbReference>
<proteinExistence type="predicted"/>
<dbReference type="RefSeq" id="WP_108902727.1">
    <property type="nucleotide sequence ID" value="NZ_CP029187.1"/>
</dbReference>
<dbReference type="InterPro" id="IPR001789">
    <property type="entry name" value="Sig_transdc_resp-reg_receiver"/>
</dbReference>
<dbReference type="SMART" id="SM00448">
    <property type="entry name" value="REC"/>
    <property type="match status" value="1"/>
</dbReference>
<dbReference type="SUPFAM" id="SSF52172">
    <property type="entry name" value="CheY-like"/>
    <property type="match status" value="1"/>
</dbReference>
<keyword evidence="1" id="KW-0597">Phosphoprotein</keyword>
<dbReference type="Pfam" id="PF00072">
    <property type="entry name" value="Response_reg"/>
    <property type="match status" value="1"/>
</dbReference>
<feature type="domain" description="Response regulatory" evidence="2">
    <location>
        <begin position="6"/>
        <end position="135"/>
    </location>
</feature>
<dbReference type="EMBL" id="CP029187">
    <property type="protein sequence ID" value="AWI24931.1"/>
    <property type="molecule type" value="Genomic_DNA"/>
</dbReference>
<dbReference type="KEGG" id="fpal:HYN49_02920"/>
<dbReference type="Gene3D" id="3.40.50.2300">
    <property type="match status" value="1"/>
</dbReference>
<evidence type="ECO:0000256" key="1">
    <source>
        <dbReference type="PROSITE-ProRule" id="PRU00169"/>
    </source>
</evidence>
<dbReference type="AlphaFoldDB" id="A0A2S1SEV6"/>
<feature type="modified residue" description="4-aspartylphosphate" evidence="1">
    <location>
        <position position="62"/>
    </location>
</feature>
<evidence type="ECO:0000313" key="4">
    <source>
        <dbReference type="Proteomes" id="UP000244937"/>
    </source>
</evidence>
<sequence>MKKTVQVLMVDDHPFILQAYKNTLDRFKPDDYHIVETTADSGKTGYEVIANSTVTYDVAFLDISIPTYPEQNIESGIDLAKLLRQQMPDCKIVLLTMHTEKLKFRYFSETIQPEGLVVKNDLTFEELLIAFEDILDGKLYYSETVQKMMQEEES</sequence>
<dbReference type="GO" id="GO:0000160">
    <property type="term" value="P:phosphorelay signal transduction system"/>
    <property type="evidence" value="ECO:0007669"/>
    <property type="project" value="InterPro"/>
</dbReference>
<name>A0A2S1SEV6_9FLAO</name>
<keyword evidence="4" id="KW-1185">Reference proteome</keyword>
<accession>A0A2S1SEV6</accession>
<gene>
    <name evidence="3" type="ORF">HYN49_02920</name>
</gene>
<protein>
    <recommendedName>
        <fullName evidence="2">Response regulatory domain-containing protein</fullName>
    </recommendedName>
</protein>